<accession>A0A2P5DZ76</accession>
<feature type="compositionally biased region" description="Basic and acidic residues" evidence="1">
    <location>
        <begin position="23"/>
        <end position="34"/>
    </location>
</feature>
<dbReference type="Proteomes" id="UP000237105">
    <property type="component" value="Unassembled WGS sequence"/>
</dbReference>
<gene>
    <name evidence="2" type="ORF">PanWU01x14_018310</name>
</gene>
<name>A0A2P5DZ76_PARAD</name>
<feature type="compositionally biased region" description="Basic residues" evidence="1">
    <location>
        <begin position="39"/>
        <end position="59"/>
    </location>
</feature>
<keyword evidence="3" id="KW-1185">Reference proteome</keyword>
<evidence type="ECO:0000313" key="3">
    <source>
        <dbReference type="Proteomes" id="UP000237105"/>
    </source>
</evidence>
<evidence type="ECO:0000313" key="2">
    <source>
        <dbReference type="EMBL" id="PON78573.1"/>
    </source>
</evidence>
<dbReference type="AlphaFoldDB" id="A0A2P5DZ76"/>
<protein>
    <submittedName>
        <fullName evidence="2">Uncharacterized protein</fullName>
    </submittedName>
</protein>
<dbReference type="EMBL" id="JXTB01000008">
    <property type="protein sequence ID" value="PON78573.1"/>
    <property type="molecule type" value="Genomic_DNA"/>
</dbReference>
<sequence>MDMTESSDTFESSSSSPSVGYEPRGRGKKLEAEPSQKLLKGRQTRVVPSRKRSCSHSHGHGRDEIEGEAGRATAAPVQPFQIDEIT</sequence>
<comment type="caution">
    <text evidence="2">The sequence shown here is derived from an EMBL/GenBank/DDBJ whole genome shotgun (WGS) entry which is preliminary data.</text>
</comment>
<organism evidence="2 3">
    <name type="scientific">Parasponia andersonii</name>
    <name type="common">Sponia andersonii</name>
    <dbReference type="NCBI Taxonomy" id="3476"/>
    <lineage>
        <taxon>Eukaryota</taxon>
        <taxon>Viridiplantae</taxon>
        <taxon>Streptophyta</taxon>
        <taxon>Embryophyta</taxon>
        <taxon>Tracheophyta</taxon>
        <taxon>Spermatophyta</taxon>
        <taxon>Magnoliopsida</taxon>
        <taxon>eudicotyledons</taxon>
        <taxon>Gunneridae</taxon>
        <taxon>Pentapetalae</taxon>
        <taxon>rosids</taxon>
        <taxon>fabids</taxon>
        <taxon>Rosales</taxon>
        <taxon>Cannabaceae</taxon>
        <taxon>Parasponia</taxon>
    </lineage>
</organism>
<reference evidence="3" key="1">
    <citation type="submission" date="2016-06" db="EMBL/GenBank/DDBJ databases">
        <title>Parallel loss of symbiosis genes in relatives of nitrogen-fixing non-legume Parasponia.</title>
        <authorList>
            <person name="Van Velzen R."/>
            <person name="Holmer R."/>
            <person name="Bu F."/>
            <person name="Rutten L."/>
            <person name="Van Zeijl A."/>
            <person name="Liu W."/>
            <person name="Santuari L."/>
            <person name="Cao Q."/>
            <person name="Sharma T."/>
            <person name="Shen D."/>
            <person name="Roswanjaya Y."/>
            <person name="Wardhani T."/>
            <person name="Kalhor M.S."/>
            <person name="Jansen J."/>
            <person name="Van den Hoogen J."/>
            <person name="Gungor B."/>
            <person name="Hartog M."/>
            <person name="Hontelez J."/>
            <person name="Verver J."/>
            <person name="Yang W.-C."/>
            <person name="Schijlen E."/>
            <person name="Repin R."/>
            <person name="Schilthuizen M."/>
            <person name="Schranz E."/>
            <person name="Heidstra R."/>
            <person name="Miyata K."/>
            <person name="Fedorova E."/>
            <person name="Kohlen W."/>
            <person name="Bisseling T."/>
            <person name="Smit S."/>
            <person name="Geurts R."/>
        </authorList>
    </citation>
    <scope>NUCLEOTIDE SEQUENCE [LARGE SCALE GENOMIC DNA]</scope>
    <source>
        <strain evidence="3">cv. WU1-14</strain>
    </source>
</reference>
<evidence type="ECO:0000256" key="1">
    <source>
        <dbReference type="SAM" id="MobiDB-lite"/>
    </source>
</evidence>
<feature type="region of interest" description="Disordered" evidence="1">
    <location>
        <begin position="1"/>
        <end position="86"/>
    </location>
</feature>
<proteinExistence type="predicted"/>
<feature type="compositionally biased region" description="Low complexity" evidence="1">
    <location>
        <begin position="1"/>
        <end position="18"/>
    </location>
</feature>